<accession>A0AAD8H8L7</accession>
<evidence type="ECO:0000313" key="3">
    <source>
        <dbReference type="Proteomes" id="UP001237642"/>
    </source>
</evidence>
<dbReference type="GO" id="GO:0003700">
    <property type="term" value="F:DNA-binding transcription factor activity"/>
    <property type="evidence" value="ECO:0007669"/>
    <property type="project" value="InterPro"/>
</dbReference>
<protein>
    <submittedName>
        <fullName evidence="2">Uncharacterized protein</fullName>
    </submittedName>
</protein>
<dbReference type="PANTHER" id="PTHR46777">
    <property type="entry name" value="WUSCHEL-RELATED HOMEOBOX 13"/>
    <property type="match status" value="1"/>
</dbReference>
<dbReference type="InterPro" id="IPR044559">
    <property type="entry name" value="WOX13-like"/>
</dbReference>
<dbReference type="Proteomes" id="UP001237642">
    <property type="component" value="Unassembled WGS sequence"/>
</dbReference>
<sequence>MDWENNQEEGKNTLASNNTTTINNNITNTNNNGGGGMFVKVMTDEQMEVLRKQIAVYATICQQLVDLHKSLTNQHDLAGVRMGNPYCDPSMGHKITGRQRWTPTPVQLQILERMFEQDVLDLKESNRFLHQTMLNLKWRQRSEELCFQNPEISSGMHSLDPGSQKVEPVYPSGSSSKPAASMGQMSFYGSMLSNPRMDHLIGKMENPGNYNAYMHPDDYNMSG</sequence>
<dbReference type="AlphaFoldDB" id="A0AAD8H8L7"/>
<feature type="compositionally biased region" description="Low complexity" evidence="1">
    <location>
        <begin position="17"/>
        <end position="28"/>
    </location>
</feature>
<gene>
    <name evidence="2" type="ORF">POM88_046061</name>
</gene>
<keyword evidence="3" id="KW-1185">Reference proteome</keyword>
<proteinExistence type="predicted"/>
<reference evidence="2" key="2">
    <citation type="submission" date="2023-05" db="EMBL/GenBank/DDBJ databases">
        <authorList>
            <person name="Schelkunov M.I."/>
        </authorList>
    </citation>
    <scope>NUCLEOTIDE SEQUENCE</scope>
    <source>
        <strain evidence="2">Hsosn_3</strain>
        <tissue evidence="2">Leaf</tissue>
    </source>
</reference>
<name>A0AAD8H8L7_9APIA</name>
<feature type="region of interest" description="Disordered" evidence="1">
    <location>
        <begin position="153"/>
        <end position="181"/>
    </location>
</feature>
<organism evidence="2 3">
    <name type="scientific">Heracleum sosnowskyi</name>
    <dbReference type="NCBI Taxonomy" id="360622"/>
    <lineage>
        <taxon>Eukaryota</taxon>
        <taxon>Viridiplantae</taxon>
        <taxon>Streptophyta</taxon>
        <taxon>Embryophyta</taxon>
        <taxon>Tracheophyta</taxon>
        <taxon>Spermatophyta</taxon>
        <taxon>Magnoliopsida</taxon>
        <taxon>eudicotyledons</taxon>
        <taxon>Gunneridae</taxon>
        <taxon>Pentapetalae</taxon>
        <taxon>asterids</taxon>
        <taxon>campanulids</taxon>
        <taxon>Apiales</taxon>
        <taxon>Apiaceae</taxon>
        <taxon>Apioideae</taxon>
        <taxon>apioid superclade</taxon>
        <taxon>Tordylieae</taxon>
        <taxon>Tordyliinae</taxon>
        <taxon>Heracleum</taxon>
    </lineage>
</organism>
<dbReference type="EMBL" id="JAUIZM010000010">
    <property type="protein sequence ID" value="KAK1361587.1"/>
    <property type="molecule type" value="Genomic_DNA"/>
</dbReference>
<reference evidence="2" key="1">
    <citation type="submission" date="2023-02" db="EMBL/GenBank/DDBJ databases">
        <title>Genome of toxic invasive species Heracleum sosnowskyi carries increased number of genes despite the absence of recent whole-genome duplications.</title>
        <authorList>
            <person name="Schelkunov M."/>
            <person name="Shtratnikova V."/>
            <person name="Makarenko M."/>
            <person name="Klepikova A."/>
            <person name="Omelchenko D."/>
            <person name="Novikova G."/>
            <person name="Obukhova E."/>
            <person name="Bogdanov V."/>
            <person name="Penin A."/>
            <person name="Logacheva M."/>
        </authorList>
    </citation>
    <scope>NUCLEOTIDE SEQUENCE</scope>
    <source>
        <strain evidence="2">Hsosn_3</strain>
        <tissue evidence="2">Leaf</tissue>
    </source>
</reference>
<comment type="caution">
    <text evidence="2">The sequence shown here is derived from an EMBL/GenBank/DDBJ whole genome shotgun (WGS) entry which is preliminary data.</text>
</comment>
<evidence type="ECO:0000313" key="2">
    <source>
        <dbReference type="EMBL" id="KAK1361587.1"/>
    </source>
</evidence>
<dbReference type="PANTHER" id="PTHR46777:SF5">
    <property type="entry name" value="WUSCHEL-RELATED HOMEOBOX 13"/>
    <property type="match status" value="1"/>
</dbReference>
<feature type="region of interest" description="Disordered" evidence="1">
    <location>
        <begin position="1"/>
        <end position="28"/>
    </location>
</feature>
<evidence type="ECO:0000256" key="1">
    <source>
        <dbReference type="SAM" id="MobiDB-lite"/>
    </source>
</evidence>